<comment type="caution">
    <text evidence="9">The sequence shown here is derived from an EMBL/GenBank/DDBJ whole genome shotgun (WGS) entry which is preliminary data.</text>
</comment>
<keyword evidence="6 9" id="KW-0067">ATP-binding</keyword>
<evidence type="ECO:0000259" key="8">
    <source>
        <dbReference type="PROSITE" id="PS50893"/>
    </source>
</evidence>
<comment type="similarity">
    <text evidence="2">Belongs to the ABC transporter superfamily.</text>
</comment>
<evidence type="ECO:0000256" key="5">
    <source>
        <dbReference type="ARBA" id="ARBA00022741"/>
    </source>
</evidence>
<dbReference type="InterPro" id="IPR003439">
    <property type="entry name" value="ABC_transporter-like_ATP-bd"/>
</dbReference>
<dbReference type="InterPro" id="IPR050388">
    <property type="entry name" value="ABC_Ni/Peptide_Import"/>
</dbReference>
<reference evidence="10" key="1">
    <citation type="journal article" date="2019" name="Int. J. Syst. Evol. Microbiol.">
        <title>The Global Catalogue of Microorganisms (GCM) 10K type strain sequencing project: providing services to taxonomists for standard genome sequencing and annotation.</title>
        <authorList>
            <consortium name="The Broad Institute Genomics Platform"/>
            <consortium name="The Broad Institute Genome Sequencing Center for Infectious Disease"/>
            <person name="Wu L."/>
            <person name="Ma J."/>
        </authorList>
    </citation>
    <scope>NUCLEOTIDE SEQUENCE [LARGE SCALE GENOMIC DNA]</scope>
    <source>
        <strain evidence="10">KCTC 42281</strain>
    </source>
</reference>
<accession>A0ABV7X873</accession>
<dbReference type="Pfam" id="PF08352">
    <property type="entry name" value="oligo_HPY"/>
    <property type="match status" value="1"/>
</dbReference>
<dbReference type="GO" id="GO:0005524">
    <property type="term" value="F:ATP binding"/>
    <property type="evidence" value="ECO:0007669"/>
    <property type="project" value="UniProtKB-KW"/>
</dbReference>
<evidence type="ECO:0000256" key="3">
    <source>
        <dbReference type="ARBA" id="ARBA00022448"/>
    </source>
</evidence>
<dbReference type="RefSeq" id="WP_380098342.1">
    <property type="nucleotide sequence ID" value="NZ_JBHRYD010000016.1"/>
</dbReference>
<dbReference type="NCBIfam" id="TIGR01727">
    <property type="entry name" value="oligo_HPY"/>
    <property type="match status" value="1"/>
</dbReference>
<keyword evidence="7" id="KW-0472">Membrane</keyword>
<feature type="domain" description="ABC transporter" evidence="8">
    <location>
        <begin position="12"/>
        <end position="263"/>
    </location>
</feature>
<keyword evidence="10" id="KW-1185">Reference proteome</keyword>
<evidence type="ECO:0000256" key="1">
    <source>
        <dbReference type="ARBA" id="ARBA00004417"/>
    </source>
</evidence>
<keyword evidence="5" id="KW-0547">Nucleotide-binding</keyword>
<evidence type="ECO:0000256" key="2">
    <source>
        <dbReference type="ARBA" id="ARBA00005417"/>
    </source>
</evidence>
<dbReference type="SMART" id="SM00382">
    <property type="entry name" value="AAA"/>
    <property type="match status" value="1"/>
</dbReference>
<dbReference type="PROSITE" id="PS00211">
    <property type="entry name" value="ABC_TRANSPORTER_1"/>
    <property type="match status" value="1"/>
</dbReference>
<evidence type="ECO:0000256" key="6">
    <source>
        <dbReference type="ARBA" id="ARBA00022840"/>
    </source>
</evidence>
<dbReference type="Proteomes" id="UP001595613">
    <property type="component" value="Unassembled WGS sequence"/>
</dbReference>
<dbReference type="CDD" id="cd03257">
    <property type="entry name" value="ABC_NikE_OppD_transporters"/>
    <property type="match status" value="1"/>
</dbReference>
<dbReference type="SUPFAM" id="SSF52540">
    <property type="entry name" value="P-loop containing nucleoside triphosphate hydrolases"/>
    <property type="match status" value="1"/>
</dbReference>
<dbReference type="PANTHER" id="PTHR43297">
    <property type="entry name" value="OLIGOPEPTIDE TRANSPORT ATP-BINDING PROTEIN APPD"/>
    <property type="match status" value="1"/>
</dbReference>
<protein>
    <submittedName>
        <fullName evidence="9">ABC transporter ATP-binding protein</fullName>
    </submittedName>
</protein>
<dbReference type="InterPro" id="IPR027417">
    <property type="entry name" value="P-loop_NTPase"/>
</dbReference>
<dbReference type="InterPro" id="IPR003593">
    <property type="entry name" value="AAA+_ATPase"/>
</dbReference>
<dbReference type="PROSITE" id="PS50893">
    <property type="entry name" value="ABC_TRANSPORTER_2"/>
    <property type="match status" value="1"/>
</dbReference>
<dbReference type="PANTHER" id="PTHR43297:SF2">
    <property type="entry name" value="DIPEPTIDE TRANSPORT ATP-BINDING PROTEIN DPPD"/>
    <property type="match status" value="1"/>
</dbReference>
<dbReference type="Gene3D" id="3.40.50.300">
    <property type="entry name" value="P-loop containing nucleotide triphosphate hydrolases"/>
    <property type="match status" value="1"/>
</dbReference>
<evidence type="ECO:0000256" key="4">
    <source>
        <dbReference type="ARBA" id="ARBA00022475"/>
    </source>
</evidence>
<dbReference type="InterPro" id="IPR013563">
    <property type="entry name" value="Oligopep_ABC_C"/>
</dbReference>
<name>A0ABV7X873_9HYPH</name>
<proteinExistence type="inferred from homology"/>
<gene>
    <name evidence="9" type="ORF">ACFOOL_15930</name>
</gene>
<evidence type="ECO:0000256" key="7">
    <source>
        <dbReference type="ARBA" id="ARBA00023136"/>
    </source>
</evidence>
<organism evidence="9 10">
    <name type="scientific">Devosia honganensis</name>
    <dbReference type="NCBI Taxonomy" id="1610527"/>
    <lineage>
        <taxon>Bacteria</taxon>
        <taxon>Pseudomonadati</taxon>
        <taxon>Pseudomonadota</taxon>
        <taxon>Alphaproteobacteria</taxon>
        <taxon>Hyphomicrobiales</taxon>
        <taxon>Devosiaceae</taxon>
        <taxon>Devosia</taxon>
    </lineage>
</organism>
<sequence length="344" mass="36511">MAMLANSPQPLLDVQGLVVRIGSKATGFDVVRGVSFQVQPGETVCIVGESGSGKTLTALTLLGLHADPVRIASGRIALDGADLISLSERDFAALRGDRIAMVFQDPMTSLNPVLTIGEQISEVISAHREGLGRSQLRAEAVDLLKLVGIPAAAERLDAYPHQLSGGMRQRILIAIALANQPRVIVADEPTTALDVTIQAQVMDVMRAAVAKSGAALLLITHDMGLVAETADRVLVMYAGRIVESGSVYDVFREPRHPYTRALLSSIPRVDGDPDAALEALGGEPPRLSNLPPGCSFRPRCKLSAGRAACTREDPQLREITVGHAAACHFAEELVDQMILQGDAP</sequence>
<keyword evidence="3" id="KW-0813">Transport</keyword>
<evidence type="ECO:0000313" key="9">
    <source>
        <dbReference type="EMBL" id="MFC3706240.1"/>
    </source>
</evidence>
<keyword evidence="4" id="KW-1003">Cell membrane</keyword>
<evidence type="ECO:0000313" key="10">
    <source>
        <dbReference type="Proteomes" id="UP001595613"/>
    </source>
</evidence>
<dbReference type="Pfam" id="PF00005">
    <property type="entry name" value="ABC_tran"/>
    <property type="match status" value="1"/>
</dbReference>
<dbReference type="InterPro" id="IPR017871">
    <property type="entry name" value="ABC_transporter-like_CS"/>
</dbReference>
<dbReference type="EMBL" id="JBHRYD010000016">
    <property type="protein sequence ID" value="MFC3706240.1"/>
    <property type="molecule type" value="Genomic_DNA"/>
</dbReference>
<comment type="subcellular location">
    <subcellularLocation>
        <location evidence="1">Cell inner membrane</location>
        <topology evidence="1">Peripheral membrane protein</topology>
    </subcellularLocation>
</comment>